<sequence length="82" mass="9099">MSQTGFTPDFAGFWRLLSAAEKRDFAARCGCHYNQLSAFSGGRQIPSLRLAAKMKEAADGALDDADLRPLVLLEKLRLKQRT</sequence>
<proteinExistence type="predicted"/>
<dbReference type="AlphaFoldDB" id="A0A8T9MTW2"/>
<reference evidence="1" key="1">
    <citation type="journal article" date="2022" name="Res Sq">
        <title>Evolution of multicellular longitudinally dividing oral cavity symbionts (Neisseriaceae).</title>
        <authorList>
            <person name="Nyongesa S."/>
            <person name="Weber P."/>
            <person name="Bernet E."/>
            <person name="Pullido F."/>
            <person name="Nieckarz M."/>
            <person name="Delaby M."/>
            <person name="Nieves C."/>
            <person name="Viehboeck T."/>
            <person name="Krause N."/>
            <person name="Rivera-Millot A."/>
            <person name="Nakamura A."/>
            <person name="Vischer N."/>
            <person name="VanNieuwenhze M."/>
            <person name="Brun Y."/>
            <person name="Cava F."/>
            <person name="Bulgheresi S."/>
            <person name="Veyrier F."/>
        </authorList>
    </citation>
    <scope>NUCLEOTIDE SEQUENCE</scope>
    <source>
        <strain evidence="1">17694</strain>
    </source>
</reference>
<evidence type="ECO:0000313" key="1">
    <source>
        <dbReference type="EMBL" id="UOP05320.1"/>
    </source>
</evidence>
<dbReference type="KEGG" id="ckh:LVJ77_03740"/>
<dbReference type="Proteomes" id="UP000831534">
    <property type="component" value="Chromosome"/>
</dbReference>
<dbReference type="EMBL" id="CP091521">
    <property type="protein sequence ID" value="UOP05320.1"/>
    <property type="molecule type" value="Genomic_DNA"/>
</dbReference>
<name>A0A8T9MTW2_9NEIS</name>
<accession>A0A8T9MTW2</accession>
<protein>
    <submittedName>
        <fullName evidence="1">Uncharacterized protein</fullName>
    </submittedName>
</protein>
<keyword evidence="2" id="KW-1185">Reference proteome</keyword>
<dbReference type="RefSeq" id="WP_027008586.1">
    <property type="nucleotide sequence ID" value="NZ_CP091521.1"/>
</dbReference>
<gene>
    <name evidence="1" type="ORF">LVJ77_03740</name>
</gene>
<organism evidence="1 2">
    <name type="scientific">Conchiformibius kuhniae</name>
    <dbReference type="NCBI Taxonomy" id="211502"/>
    <lineage>
        <taxon>Bacteria</taxon>
        <taxon>Pseudomonadati</taxon>
        <taxon>Pseudomonadota</taxon>
        <taxon>Betaproteobacteria</taxon>
        <taxon>Neisseriales</taxon>
        <taxon>Neisseriaceae</taxon>
        <taxon>Conchiformibius</taxon>
    </lineage>
</organism>
<evidence type="ECO:0000313" key="2">
    <source>
        <dbReference type="Proteomes" id="UP000831534"/>
    </source>
</evidence>
<reference evidence="1" key="2">
    <citation type="submission" date="2024-09" db="EMBL/GenBank/DDBJ databases">
        <authorList>
            <person name="Veyrier F.J."/>
        </authorList>
    </citation>
    <scope>NUCLEOTIDE SEQUENCE</scope>
    <source>
        <strain evidence="1">17694</strain>
    </source>
</reference>